<proteinExistence type="predicted"/>
<dbReference type="Pfam" id="PF00240">
    <property type="entry name" value="ubiquitin"/>
    <property type="match status" value="1"/>
</dbReference>
<reference evidence="2" key="2">
    <citation type="submission" date="2015-03" db="UniProtKB">
        <authorList>
            <consortium name="EnsemblPlants"/>
        </authorList>
    </citation>
    <scope>IDENTIFICATION</scope>
</reference>
<accession>A0A0D3GCW6</accession>
<protein>
    <recommendedName>
        <fullName evidence="1">Ubiquitin-like domain-containing protein</fullName>
    </recommendedName>
</protein>
<dbReference type="Gene3D" id="3.10.20.90">
    <property type="entry name" value="Phosphatidylinositol 3-kinase Catalytic Subunit, Chain A, domain 1"/>
    <property type="match status" value="1"/>
</dbReference>
<dbReference type="PaxDb" id="65489-OBART06G03370.1"/>
<dbReference type="SUPFAM" id="SSF54236">
    <property type="entry name" value="Ubiquitin-like"/>
    <property type="match status" value="1"/>
</dbReference>
<organism evidence="2">
    <name type="scientific">Oryza barthii</name>
    <dbReference type="NCBI Taxonomy" id="65489"/>
    <lineage>
        <taxon>Eukaryota</taxon>
        <taxon>Viridiplantae</taxon>
        <taxon>Streptophyta</taxon>
        <taxon>Embryophyta</taxon>
        <taxon>Tracheophyta</taxon>
        <taxon>Spermatophyta</taxon>
        <taxon>Magnoliopsida</taxon>
        <taxon>Liliopsida</taxon>
        <taxon>Poales</taxon>
        <taxon>Poaceae</taxon>
        <taxon>BOP clade</taxon>
        <taxon>Oryzoideae</taxon>
        <taxon>Oryzeae</taxon>
        <taxon>Oryzinae</taxon>
        <taxon>Oryza</taxon>
    </lineage>
</organism>
<dbReference type="InterPro" id="IPR029071">
    <property type="entry name" value="Ubiquitin-like_domsf"/>
</dbReference>
<dbReference type="PROSITE" id="PS50053">
    <property type="entry name" value="UBIQUITIN_2"/>
    <property type="match status" value="1"/>
</dbReference>
<dbReference type="PANTHER" id="PTHR10621">
    <property type="entry name" value="UV EXCISION REPAIR PROTEIN RAD23"/>
    <property type="match status" value="1"/>
</dbReference>
<evidence type="ECO:0000313" key="3">
    <source>
        <dbReference type="Proteomes" id="UP000026960"/>
    </source>
</evidence>
<dbReference type="EnsemblPlants" id="OBART06G03370.1">
    <property type="protein sequence ID" value="OBART06G03370.1"/>
    <property type="gene ID" value="OBART06G03370"/>
</dbReference>
<dbReference type="SMART" id="SM00213">
    <property type="entry name" value="UBQ"/>
    <property type="match status" value="1"/>
</dbReference>
<dbReference type="GO" id="GO:0005829">
    <property type="term" value="C:cytosol"/>
    <property type="evidence" value="ECO:0007669"/>
    <property type="project" value="TreeGrafter"/>
</dbReference>
<dbReference type="GO" id="GO:0031593">
    <property type="term" value="F:polyubiquitin modification-dependent protein binding"/>
    <property type="evidence" value="ECO:0007669"/>
    <property type="project" value="TreeGrafter"/>
</dbReference>
<reference evidence="2" key="1">
    <citation type="journal article" date="2009" name="Rice">
        <title>De Novo Next Generation Sequencing of Plant Genomes.</title>
        <authorList>
            <person name="Rounsley S."/>
            <person name="Marri P.R."/>
            <person name="Yu Y."/>
            <person name="He R."/>
            <person name="Sisneros N."/>
            <person name="Goicoechea J.L."/>
            <person name="Lee S.J."/>
            <person name="Angelova A."/>
            <person name="Kudrna D."/>
            <person name="Luo M."/>
            <person name="Affourtit J."/>
            <person name="Desany B."/>
            <person name="Knight J."/>
            <person name="Niazi F."/>
            <person name="Egholm M."/>
            <person name="Wing R.A."/>
        </authorList>
    </citation>
    <scope>NUCLEOTIDE SEQUENCE [LARGE SCALE GENOMIC DNA]</scope>
    <source>
        <strain evidence="2">cv. IRGC 105608</strain>
    </source>
</reference>
<dbReference type="GO" id="GO:0043130">
    <property type="term" value="F:ubiquitin binding"/>
    <property type="evidence" value="ECO:0007669"/>
    <property type="project" value="TreeGrafter"/>
</dbReference>
<evidence type="ECO:0000259" key="1">
    <source>
        <dbReference type="PROSITE" id="PS50053"/>
    </source>
</evidence>
<evidence type="ECO:0000313" key="2">
    <source>
        <dbReference type="EnsemblPlants" id="OBART06G03370.1"/>
    </source>
</evidence>
<dbReference type="STRING" id="65489.A0A0D3GCW6"/>
<dbReference type="GO" id="GO:0043161">
    <property type="term" value="P:proteasome-mediated ubiquitin-dependent protein catabolic process"/>
    <property type="evidence" value="ECO:0007669"/>
    <property type="project" value="TreeGrafter"/>
</dbReference>
<dbReference type="GO" id="GO:0070628">
    <property type="term" value="F:proteasome binding"/>
    <property type="evidence" value="ECO:0007669"/>
    <property type="project" value="TreeGrafter"/>
</dbReference>
<dbReference type="HOGENOM" id="CLU_984791_0_0_1"/>
<name>A0A0D3GCW6_9ORYZ</name>
<sequence length="304" mass="33867">MDVNVVVLPTVVSRSCRLTVVVEPFDKVVEIKQKVESCYGIPVTAQRLLYWNRELADDHDIEYYPIFDGSHVLLLLHWQVAARFCWIHGLAKWSGGDTTHDMVHVTAYLPPASWGRKVTVFARREESVAALKRRIHGVQKMAMPLPECMWLGVNDFVCGGLMVMMDHWPLGAYVEFDSGVVEVTIVNCNKMVEAGSSSGSNRNTNVDANDNKIVIGLLMEGSRSQHMDFLLEASPADMVATLREQLNDNFEGSPETPLLAEGDYHFELNGVAMNEELSLEVHGVVESGETIMIIFGRLPAPGHE</sequence>
<dbReference type="PANTHER" id="PTHR10621:SF38">
    <property type="entry name" value="UBIQUITIN DOMAIN-CONTAINING PROTEIN 7SL RNA1-RELATED"/>
    <property type="match status" value="1"/>
</dbReference>
<keyword evidence="3" id="KW-1185">Reference proteome</keyword>
<feature type="domain" description="Ubiquitin-like" evidence="1">
    <location>
        <begin position="1"/>
        <end position="76"/>
    </location>
</feature>
<dbReference type="Gramene" id="OBART06G03370.1">
    <property type="protein sequence ID" value="OBART06G03370.1"/>
    <property type="gene ID" value="OBART06G03370"/>
</dbReference>
<dbReference type="Proteomes" id="UP000026960">
    <property type="component" value="Chromosome 6"/>
</dbReference>
<dbReference type="AlphaFoldDB" id="A0A0D3GCW6"/>
<dbReference type="GO" id="GO:0005654">
    <property type="term" value="C:nucleoplasm"/>
    <property type="evidence" value="ECO:0007669"/>
    <property type="project" value="TreeGrafter"/>
</dbReference>
<dbReference type="InterPro" id="IPR000626">
    <property type="entry name" value="Ubiquitin-like_dom"/>
</dbReference>
<dbReference type="CDD" id="cd17039">
    <property type="entry name" value="Ubl_ubiquitin_like"/>
    <property type="match status" value="1"/>
</dbReference>